<dbReference type="InterPro" id="IPR045361">
    <property type="entry name" value="CIS_tube_prot_N"/>
</dbReference>
<dbReference type="Pfam" id="PF19266">
    <property type="entry name" value="CIS_tube"/>
    <property type="match status" value="1"/>
</dbReference>
<gene>
    <name evidence="2" type="ORF">HLPR_13610</name>
</gene>
<sequence length="221" mass="25527">MAKKNKNNKAKILVLDKNKKVTKTLSVLYNPNKYTISKSNRFNTEKINNEDDPILQYASGDATKLSMELFFDTWHLKDTKSKKIEDVRIHTEEIRRLLYIDSDLHKPPLCKVVWGSLVFTGYLTDLTEVYTMFSSSGVPVRANLTVAFLGHKTLKEQLQRASKQSADRTKERILQEGDQLWNLSYEEYDDQSSWRSIAKANSIDNPRKLKTGKRIIIPSLE</sequence>
<dbReference type="Gene3D" id="3.10.350.10">
    <property type="entry name" value="LysM domain"/>
    <property type="match status" value="1"/>
</dbReference>
<organism evidence="2 3">
    <name type="scientific">Helicovermis profundi</name>
    <dbReference type="NCBI Taxonomy" id="3065157"/>
    <lineage>
        <taxon>Bacteria</taxon>
        <taxon>Bacillati</taxon>
        <taxon>Bacillota</taxon>
        <taxon>Clostridia</taxon>
        <taxon>Helicovermis</taxon>
    </lineage>
</organism>
<feature type="domain" description="LysM" evidence="1">
    <location>
        <begin position="170"/>
        <end position="217"/>
    </location>
</feature>
<reference evidence="2 3" key="1">
    <citation type="submission" date="2023-08" db="EMBL/GenBank/DDBJ databases">
        <title>Helicovermis profunda gen. nov., sp. nov., a novel mesophilic, fermentative bacterium within the Bacillota from a deep-sea hydrothermal vent chimney.</title>
        <authorList>
            <person name="Miyazaki U."/>
            <person name="Mizutani D."/>
            <person name="Hashimoto Y."/>
            <person name="Tame A."/>
            <person name="Sawayama S."/>
            <person name="Miyazaki J."/>
            <person name="Takai K."/>
            <person name="Nakagawa S."/>
        </authorList>
    </citation>
    <scope>NUCLEOTIDE SEQUENCE [LARGE SCALE GENOMIC DNA]</scope>
    <source>
        <strain evidence="2 3">S502</strain>
    </source>
</reference>
<keyword evidence="3" id="KW-1185">Reference proteome</keyword>
<dbReference type="RefSeq" id="WP_338534700.1">
    <property type="nucleotide sequence ID" value="NZ_AP028654.1"/>
</dbReference>
<dbReference type="InterPro" id="IPR036779">
    <property type="entry name" value="LysM_dom_sf"/>
</dbReference>
<dbReference type="Pfam" id="PF01476">
    <property type="entry name" value="LysM"/>
    <property type="match status" value="1"/>
</dbReference>
<accession>A0AAU9EVA6</accession>
<name>A0AAU9EVA6_9FIRM</name>
<dbReference type="AlphaFoldDB" id="A0AAU9EVA6"/>
<dbReference type="KEGG" id="hprf:HLPR_13610"/>
<evidence type="ECO:0000313" key="2">
    <source>
        <dbReference type="EMBL" id="BEP29030.1"/>
    </source>
</evidence>
<dbReference type="InterPro" id="IPR018392">
    <property type="entry name" value="LysM"/>
</dbReference>
<evidence type="ECO:0000259" key="1">
    <source>
        <dbReference type="PROSITE" id="PS51782"/>
    </source>
</evidence>
<dbReference type="EMBL" id="AP028654">
    <property type="protein sequence ID" value="BEP29030.1"/>
    <property type="molecule type" value="Genomic_DNA"/>
</dbReference>
<dbReference type="Proteomes" id="UP001321786">
    <property type="component" value="Chromosome"/>
</dbReference>
<dbReference type="PROSITE" id="PS51782">
    <property type="entry name" value="LYSM"/>
    <property type="match status" value="1"/>
</dbReference>
<protein>
    <submittedName>
        <fullName evidence="2">Peptidoglycan-binding protein</fullName>
    </submittedName>
</protein>
<proteinExistence type="predicted"/>
<evidence type="ECO:0000313" key="3">
    <source>
        <dbReference type="Proteomes" id="UP001321786"/>
    </source>
</evidence>